<feature type="transmembrane region" description="Helical" evidence="1">
    <location>
        <begin position="12"/>
        <end position="32"/>
    </location>
</feature>
<keyword evidence="1" id="KW-0812">Transmembrane</keyword>
<gene>
    <name evidence="2" type="ORF">METZ01_LOCUS226618</name>
</gene>
<evidence type="ECO:0000256" key="1">
    <source>
        <dbReference type="SAM" id="Phobius"/>
    </source>
</evidence>
<evidence type="ECO:0008006" key="3">
    <source>
        <dbReference type="Google" id="ProtNLM"/>
    </source>
</evidence>
<keyword evidence="1" id="KW-1133">Transmembrane helix</keyword>
<reference evidence="2" key="1">
    <citation type="submission" date="2018-05" db="EMBL/GenBank/DDBJ databases">
        <authorList>
            <person name="Lanie J.A."/>
            <person name="Ng W.-L."/>
            <person name="Kazmierczak K.M."/>
            <person name="Andrzejewski T.M."/>
            <person name="Davidsen T.M."/>
            <person name="Wayne K.J."/>
            <person name="Tettelin H."/>
            <person name="Glass J.I."/>
            <person name="Rusch D."/>
            <person name="Podicherti R."/>
            <person name="Tsui H.-C.T."/>
            <person name="Winkler M.E."/>
        </authorList>
    </citation>
    <scope>NUCLEOTIDE SEQUENCE</scope>
</reference>
<organism evidence="2">
    <name type="scientific">marine metagenome</name>
    <dbReference type="NCBI Taxonomy" id="408172"/>
    <lineage>
        <taxon>unclassified sequences</taxon>
        <taxon>metagenomes</taxon>
        <taxon>ecological metagenomes</taxon>
    </lineage>
</organism>
<proteinExistence type="predicted"/>
<accession>A0A382GGC2</accession>
<dbReference type="EMBL" id="UINC01055180">
    <property type="protein sequence ID" value="SVB73764.1"/>
    <property type="molecule type" value="Genomic_DNA"/>
</dbReference>
<sequence length="34" mass="3579">MKIRLKKVFSNPSLFLATGFGIGLLPIAPGTFGS</sequence>
<keyword evidence="1" id="KW-0472">Membrane</keyword>
<protein>
    <recommendedName>
        <fullName evidence="3">Phosphatidylglycerophosphatase A</fullName>
    </recommendedName>
</protein>
<feature type="non-terminal residue" evidence="2">
    <location>
        <position position="34"/>
    </location>
</feature>
<dbReference type="AlphaFoldDB" id="A0A382GGC2"/>
<name>A0A382GGC2_9ZZZZ</name>
<evidence type="ECO:0000313" key="2">
    <source>
        <dbReference type="EMBL" id="SVB73764.1"/>
    </source>
</evidence>